<evidence type="ECO:0000256" key="7">
    <source>
        <dbReference type="ARBA" id="ARBA00022825"/>
    </source>
</evidence>
<keyword evidence="3 10" id="KW-0645">Protease</keyword>
<evidence type="ECO:0000313" key="15">
    <source>
        <dbReference type="Proteomes" id="UP000324917"/>
    </source>
</evidence>
<accession>A0A5A5RRE2</accession>
<keyword evidence="9" id="KW-0813">Transport</keyword>
<dbReference type="InterPro" id="IPR032812">
    <property type="entry name" value="SbsA_Ig"/>
</dbReference>
<dbReference type="InterPro" id="IPR015919">
    <property type="entry name" value="Cadherin-like_sf"/>
</dbReference>
<dbReference type="RefSeq" id="WP_216645664.1">
    <property type="nucleotide sequence ID" value="NZ_BHVP01000045.1"/>
</dbReference>
<dbReference type="InterPro" id="IPR001343">
    <property type="entry name" value="Hemolysn_Ca-bd"/>
</dbReference>
<comment type="subcellular location">
    <subcellularLocation>
        <location evidence="1">Secreted</location>
    </subcellularLocation>
</comment>
<feature type="region of interest" description="Disordered" evidence="11">
    <location>
        <begin position="4829"/>
        <end position="4852"/>
    </location>
</feature>
<sequence>MNNPLSVQETTTATSNLGTTYTVTNTNDDGEGSLRWAITESNNNPGTDTIVFNIGEGGYYTNTITPLSALPEITSPVLIDATSQPGYEGTPIIQISGYQAGEGLSGLVISAGDSTVRGLIITQFSSYGIRLIDQGNNIIQGNYIGYDDYIFEGFLGNGEGGILIESANNLIGGATTSERNIISGNTGTGVLINSETAINNQVINNYIGLDSSGTSSRPNGVGVGIVNGSDNIIQENVIAGNTNTGVSVLSYGNIANNNQILSNWIGTSSQGYYFLGNGDDGIDLAGAKNTLVQGNSIHYNQSTGVVIRGADATGNQITGNSLFNNAEGMSIQEEAQGNSITGNTINFNNSNGISVDNSQKNTIQGNSIYNNSNGISVDNSQKNTIQGNSIYENYGLGIDLGRDGVTANDEGDSDTGANALQNYPVFTSAEVVAGTATLIGYLDSEANKEYRIEIFANRTQEPSGNGEGEDYRTYITVTTDDNGHADFTLPLSAERLYSYITGTATDPDGNTSEFSPSITLTGELPNLTITEATAPTTASASQSITLSWTGKNDSSVTTGSSAWYDRVVFSKNDIYGDSDDIYLTYQYISNSNGLPLEPNETYTASSTVTLPSYVAGSGYLLFKTDAFNYQVESNEDDNVYAQAINIAAPNLIITNVTAPTTASASQSITLSWTGKNDSSVTTGSSYWYDQVVFSKNDIYGDSDDIYLTERYISNSNGLPLEPNETYTASSTVTLPSYVAGSGYLLFKTDAYNYQVESNEDDNVYAQAINIAAPNLIITNVTAPTTASASQSITLSWTGKNDGSVTTGSSAWYDRVVFSKNNIYGDSDDIYVTERYISSSNGLPLEPNETYTVSRNVTLPGQAIGSGYLLFRTDAYNYQVESNEDDNVYAQAINIAAPNLIITSATAPSTGILGGAISVSWTVLNNGTVPANADWYDSVYLSNDQTWDSGDTWITAFWEAARSPLAANTSYTDTQNITIPSYAGIGDKYLIFVTDQYSYSYYNQQGETDETDNTYAVPITLGAPDLTISSATAPSSGVVNGAINVSWTVKNQGTTDAPADWYDVIYLSSDNIPGNGNDSYIAEQFISTQTPLVANGTYTINRSINLPNVTPGNYYIFFRADGYNYQGETNENNNYSQAIPITIGSPDLIVSNATAAESGALGGTVSLSWTVQNQGTVEAPADWTDYIYWSSNDTYDGSDTLITSISAAAQTPVAAGGSYSKTENITLPNQINFVGDGYLIVRADGNNAQGETNENNNNRAIPIRIDAPDLIVSNATAPASVTVGATISVTWDVKNQGTVAANADWYDRVVISTDQIFGNSDDTYLTEVWQGSFTPLAAGATYSRTLNVTLPSTATGDRYLLFKADNFNYQGETDENNNVYSLPINISASDLRVTSTNAPTSAILGETVELTWTVTNNGTGTASQDWYDRVYLSSNQTLDSNDVQVTSEWIATQTPLATGANYTISKNITLPSFTPGNQYLLFVTDQSNSQGEVNENNNIAAVPITLTAPDLIVSNASVPATGTIGKSIEVSWTVQNQGTTAASTDWYDWVYLSNDPVFDANADTYVTQELISTQTPLAAGASYSITRNITIPNFGTGNRYLIFVADGSKNQGETNETNNTRAVAINLNEAEVIQFSNGTYSVNENGTPVTAVTLTRTNGSDGEVSVRINLTNGTATAPSDYNNTPITVNFANGETSKTVTIPIVNDSQLEADETINLSLSNPQGGATLGTQTTAVLTIINDDLPQRGTINLNSSNYTVNENNGTASITLTRTNGSDGEVSVILTPSNGSAIAGDDYTNTPITVTFANGETSKTVTIPINNDTIYEPTETVNLTLSNPTGGATLGTQQTATLTIIDNDAVPGVIQFSNGTYSVNENGTPVTAVTLTRTNGSDGEVSVRINLTNGTATAPSDYNNTAITVNFANGETSKTVTIPIVNDSQFETDETINLSLSNPQGGATLGTQTTAVLTIINDDLPQRGIISLNNGNYTVNENGTANITLTRTNGSDGEVSVILTPSNGSAVAGDDYTNTAITVTFANGQTSKTVTIPINNDTIYEPTETVNLTLSNPTGGATLGTQQTATLTIIDNDAVPGVIQFSNATYSVNENGTPVTAVTLTRTNGSDGAVSATINLTNGTATTGSDYNNTAITVNFANGETSKTVTIPIIDDSIFEATETINLSLSNPTNGVTIGSQNSAIVNIIDNDFKPTLTLTISGEQVTEGNTIQGTITRNTDTTEPLTVTLVNSENSQITVPTTVTIPTGANSANFNINAVDDTLIELAKNYTIIATAQGFVSGSDTLAIIDNDAVTLTLNILPPSEGGPGGIYENGGKTTATVTRNLVTDTPLQVQLSSSNINAATVPATVIIPANQASVTFEITGVDDTVLDGNQTVTITAKPTYTGTNLATDTGTATTNINIIDNESPTLKVVIDKDVISETGTATATLTRNTNTSSDLIVTLNSSDTTEATVPNTVTIAAGQTSATFTITGISDGINDGSQTVIITASATGLNSGSDSLEITDINVPDLVLTQLQGIPPTYTTKQSQFTYTVTNNGIIAATGSWKDRVYLSTDNKLDTNDTLLGEFGLGSTETPANLLAGTSYDRTVTYFAPRNPGQYYLIGVTDNGNTVNEGLTIGESNNTTITPVTVTPAYRGTVYSDTETAIAGNPVTLRGQALSNSDNSPVAYEFVKVRVENKGNIREIDAFTDGNGNFVRQFTPLPGEAGTYNINAYFPGFASEDTTPEDSFTLLGMRFEQNDQFLTQVSQKITEGTTFNGSVKLQNLSNLSLSGLTATVNGAPSDWTVNVTPEKTSLGGNEEITVNYSINVPDDKWSYYNFGLGLSTTEGVTANLPIRVDVARLLPRLVADTSSLQASMLRGGQTIVEFTVSNQGEIASGQLNILLPNASWLKSASSVTLPSLNPGQSTKVSLLLQPSATQELTVYNGNVVISGDEASLSLPFNFRAISEAKGNLNISVVDELFFFAEGSPRLENATITLLDPLTGTVISSEKDADGILSKTDLAEGYYKLRITADNHDTYEQNIYVSAGETEDIQAFLSRQTVKYTWTVTPTEIEDRYIITVQSTFETDVPIPVVTIDPPLIDLKDLQAVGQVTQINMTVTNHGLIAANDVKLNFGSHPFYKIEPLINNFDGLAAKSSLTIPVRITRINDFSGTGGGGTGGGGTGGGGTGGGGTGGGGTGGGGTGGGGTGGGGTGGGDVDPNTPVPCSISGSLQWSYPCGGNDITKGTAIAFNNVEGNCPGGGAGGGGGGGAGGGGGGGAGGGAGGGGSIYSSTPIIYANNPCNTNPSPNPSCDVDRLEVFDAVLNCVIDLIGVFRDLPKLDDWRNLASCYQDTIGLYTDNRPSYFDVTKALYGCLKSLGEVAKKINKPLGAFLVGFSCALEIGDSLRCVLISSNTQSQSQTDFLKIFQSSDAIIDNSLLELLEKMEDIYARLQKVVDFHLYLFDSSVWLNENIETKDFGNWIDAFFLRTEELTDNGFKLSNTEINELINISQSLEINTVDINRFVERWNRSIDYWNAGITNISEVPNGQSPDFLDLDVWQSKLKIANQEIQLSFDRGFEDIFAEAEQIAQHIISEVERLSNSYFSSSSTLSLEEGTEAIQTESSSVCATVKIKIDQEAVMTRAAFLGNLEIENGNPTNLTNLSVILQIKDENGNIVNDKFGITDPILSNITAVDGTGILTGDNPNTPQKEGIGSAQWTFIPTNLAAPETPTQYNIGGTLSYLENGKTITVPLLASPVTVYPQAELYLDYFHQRDVFADDPFTDDIIETSVPYSLAVLIRNEGKGDAKNLRITSGQPKIIENEKGLLIDFQIIGSEVNGQGVTPSLTVNFGNIEAGETAVAEWLLKSSLQGKFIDYKATFEHINSLGKAELSLIKEVKIHELIHTVQVNHSNPDNLPDFLVNETFDAQFTPDIIYFSSGGTAPVKAVKNATIDATPTLSDLTVQISAAVQDGWTYFRLDEPSNSQYDIVKILRSDGTEIGLDNFWTTDRTFPATGRPTYENILHFFDNNATGGTKTYTVVYTPGGPTITDIIDVSPDPRATAVNAITVDFSEPIQASSFDYNDLSLTLNNGTNLINSTVTIVSLSSTRYQISGLNTLTNNDGDYILTINATGIQDTSGKFGSGSLTETWKKTAGGNADTTPPVVTDIANLLINPRNQPVPSLTVTFSEKIDLSTFTWQDITLTRNSGSNLINNTVTISTINDTTYRINGLSGLTTTDGTYNLTVNGSGIQDLSGNSGNGTQSETWVMDTIAPAIPTNITVTNPLTPSGINTASIALLKPLTVSGQTRINTTNPTISGQLGETGLKVFFYDKITNQLLQQATVSGSQFSSQVQLPSPGARDIEIRVEDTAGNTTNTTLSLFADITQPVLTQFINVPTSTANPINSIDVQFSEQINLNTFDKSDVTLTRDGIPLTLPNTVTVEYLSDTTYRINGLGDLTNTPGIYSLQVDATTIQDNAGNNGDAAKTTSFTITPPPTPGVTLTQTAGNTTVTEGGNTDTYSLVLKTQPTADVTITLTGNNQITLNSTTLTFTTTNWNTPQNVTITAVDDTLTEGNQTATITHNISSTDTNYNGLTIGTVNVSIQDNDAEIKGNIWNDIDGNAVNNSEPNLSGWTVYLDTNNNNQLDTGETTTQTNANGDYTFNNLRPGNYNVAQVVQTGWKQTYPLLNITTTAADIPLAITPLELISPATSNQTELNFSTSNYTVTEDGTAITEIIIIRSGNLTGTVTATLTFSDGTAKGCACAASSVNNDFNHNPITITFAENEISKVIPVQNAILNNPNAIRIRNDNKVEGNESFTINLTNPTGGATLGNQSQATVTILDDESPNNNPITPPISNPSNTLSNSQNTNATNLINLDDFWSDSRFTNIKGQGQSIVIIDTGADLNHPLFGADANNNGIADKIIYQYDFADNDTDASDKNNHGSHITSIASQIAPDANLIILKVFKDDGSGYFADLEEALQWVNTNANTYNVASVNLSLGDNQNWTTATGRYGIGDELAAIAGQNILIAAAAGNSFYTFNSTPGLAYPAADPNVISVGAVWADDFGSGSFSNGAKDYTTAADRIASFSQRHPLLDVFAPGILITGANATGGTITMGGTSQAVPYISAIATLAQQIAQTYLGRELTLTEFRTLLDTTSNLIIDGDDENDNVTNTGISYPRINAIALAESILTLNDSNSGSGVVNPGNNNNNGSNTVTNTVSLVHNVTLTGGQILTGINFGNQQLPSNQPPTLNNINKSGDEDNPINFSQSDFTSAFNDADGNTLVKIEITALPNNGVLQLNNTAIALNQEIAVSNLNNLTFSPNTNFNGNITFSWNGFDGSVYADNAATVNITVNPVDDAPTVINPITDVNVDEDAENSVINLSNVFSDVDGDVIVKSVFVNNNPGLVTATIVDNQLTLDYQDNQSGIANITIRGTSNGKTVDDTFVVNVGVVDNPPTVLNPITDVNVNEDAANTVIDISNVFTDIDDDDALIIKSVFANDNTGLVTATVEGNALTLSYQPNQSGTAQITIRGTSNGKTVDDTFVVNVGVVDNPPTVLNPITDVNVNEDAANTVIDLTNVFSDIDNDIALIVKSVFVNSNPGLVTATIVDNQLTLDYQDNQSGTANITIRGTSNGKTVDDSFTITVASVNDAPTLQQEIANQTATENQPFNFTIPANTFTDIDGDNLTYTLATETVLPSGITFDAATGTFSGTPSDTASGTYNLTVIASDPAGETAADSFILEVLNAVNGDSSSETVNGTSGDDYINASAGNDTVNGGEGNDILDGGTGNDRLAGGPGDDTYIVDSSRDVAIENAGQGQDTVKSSVNYTLTVNIENITLTGNANIDGTGNNLDNVITGNSGNNLLKGLDGNDTLIGSAGNDTLIGGKGNDILTGGDGSDSFLFGSGAIFNTSDFGVDSINDFIKGSDKIILSKTSFNALVSTVGNNLQTAEFATINDAANELNLVGSSNAKIVYNLATGNLFYNQNGATAGLGNGALFATFNGIPQLSENDIFLQA</sequence>
<evidence type="ECO:0000256" key="4">
    <source>
        <dbReference type="ARBA" id="ARBA00022729"/>
    </source>
</evidence>
<comment type="similarity">
    <text evidence="10">Belongs to the peptidase S8 family.</text>
</comment>
<dbReference type="GO" id="GO:0006508">
    <property type="term" value="P:proteolysis"/>
    <property type="evidence" value="ECO:0007669"/>
    <property type="project" value="UniProtKB-KW"/>
</dbReference>
<keyword evidence="7 10" id="KW-0720">Serine protease</keyword>
<dbReference type="PRINTS" id="PR00723">
    <property type="entry name" value="SUBTILISIN"/>
</dbReference>
<dbReference type="GO" id="GO:0005576">
    <property type="term" value="C:extracellular region"/>
    <property type="evidence" value="ECO:0007669"/>
    <property type="project" value="UniProtKB-SubCell"/>
</dbReference>
<dbReference type="SMART" id="SM00237">
    <property type="entry name" value="Calx_beta"/>
    <property type="match status" value="7"/>
</dbReference>
<dbReference type="SMART" id="SM00736">
    <property type="entry name" value="CADG"/>
    <property type="match status" value="1"/>
</dbReference>
<dbReference type="InterPro" id="IPR022441">
    <property type="entry name" value="Para_beta_helix_rpt-2"/>
</dbReference>
<evidence type="ECO:0000256" key="1">
    <source>
        <dbReference type="ARBA" id="ARBA00004613"/>
    </source>
</evidence>
<dbReference type="SUPFAM" id="SSF51120">
    <property type="entry name" value="beta-Roll"/>
    <property type="match status" value="2"/>
</dbReference>
<dbReference type="InterPro" id="IPR011049">
    <property type="entry name" value="Serralysin-like_metalloprot_C"/>
</dbReference>
<dbReference type="InterPro" id="IPR038081">
    <property type="entry name" value="CalX-like_sf"/>
</dbReference>
<keyword evidence="4" id="KW-0732">Signal</keyword>
<dbReference type="Pfam" id="PF07705">
    <property type="entry name" value="CARDB"/>
    <property type="match status" value="7"/>
</dbReference>
<reference evidence="14 15" key="1">
    <citation type="submission" date="2018-09" db="EMBL/GenBank/DDBJ databases">
        <title>Evolutionary history of phycoerythrin pigmentation in the water bloom-forming cyanobacterium Microcystis aeruginosa.</title>
        <authorList>
            <person name="Tanabe Y."/>
            <person name="Tanabe Y."/>
            <person name="Yamaguchi H."/>
        </authorList>
    </citation>
    <scope>NUCLEOTIDE SEQUENCE [LARGE SCALE GENOMIC DNA]</scope>
    <source>
        <strain evidence="14 15">NIES-2520</strain>
    </source>
</reference>
<keyword evidence="5" id="KW-0677">Repeat</keyword>
<dbReference type="SUPFAM" id="SSF49313">
    <property type="entry name" value="Cadherin-like"/>
    <property type="match status" value="1"/>
</dbReference>
<feature type="domain" description="Calx-beta" evidence="12">
    <location>
        <begin position="1735"/>
        <end position="1834"/>
    </location>
</feature>
<feature type="domain" description="Calx-beta" evidence="12">
    <location>
        <begin position="2077"/>
        <end position="2178"/>
    </location>
</feature>
<evidence type="ECO:0000313" key="14">
    <source>
        <dbReference type="EMBL" id="GCA75727.1"/>
    </source>
</evidence>
<dbReference type="InterPro" id="IPR023828">
    <property type="entry name" value="Peptidase_S8_Ser-AS"/>
</dbReference>
<dbReference type="Pfam" id="PF00353">
    <property type="entry name" value="HemolysinCabind"/>
    <property type="match status" value="2"/>
</dbReference>
<dbReference type="PANTHER" id="PTHR11878">
    <property type="entry name" value="SODIUM/CALCIUM EXCHANGER"/>
    <property type="match status" value="1"/>
</dbReference>
<feature type="domain" description="Calx-beta" evidence="12">
    <location>
        <begin position="2192"/>
        <end position="2284"/>
    </location>
</feature>
<dbReference type="InterPro" id="IPR036852">
    <property type="entry name" value="Peptidase_S8/S53_dom_sf"/>
</dbReference>
<feature type="active site" description="Charge relay system" evidence="10">
    <location>
        <position position="5104"/>
    </location>
</feature>
<evidence type="ECO:0000256" key="6">
    <source>
        <dbReference type="ARBA" id="ARBA00022801"/>
    </source>
</evidence>
<feature type="active site" description="Charge relay system" evidence="10">
    <location>
        <position position="4927"/>
    </location>
</feature>
<dbReference type="SUPFAM" id="SSF117074">
    <property type="entry name" value="Hypothetical protein PA1324"/>
    <property type="match status" value="1"/>
</dbReference>
<feature type="compositionally biased region" description="Gly residues" evidence="11">
    <location>
        <begin position="3161"/>
        <end position="3206"/>
    </location>
</feature>
<dbReference type="PROSITE" id="PS00138">
    <property type="entry name" value="SUBTILASE_SER"/>
    <property type="match status" value="1"/>
</dbReference>
<evidence type="ECO:0000256" key="11">
    <source>
        <dbReference type="SAM" id="MobiDB-lite"/>
    </source>
</evidence>
<dbReference type="InterPro" id="IPR051171">
    <property type="entry name" value="CaCA"/>
</dbReference>
<dbReference type="InterPro" id="IPR006644">
    <property type="entry name" value="Cadg"/>
</dbReference>
<dbReference type="SUPFAM" id="SSF51126">
    <property type="entry name" value="Pectin lyase-like"/>
    <property type="match status" value="2"/>
</dbReference>
<dbReference type="Pfam" id="PF03160">
    <property type="entry name" value="Calx-beta"/>
    <property type="match status" value="6"/>
</dbReference>
<dbReference type="InterPro" id="IPR013783">
    <property type="entry name" value="Ig-like_fold"/>
</dbReference>
<feature type="domain" description="Calx-beta" evidence="12">
    <location>
        <begin position="1848"/>
        <end position="1949"/>
    </location>
</feature>
<dbReference type="InterPro" id="IPR033764">
    <property type="entry name" value="Sdr_B"/>
</dbReference>
<evidence type="ECO:0000256" key="9">
    <source>
        <dbReference type="ARBA" id="ARBA00023065"/>
    </source>
</evidence>
<keyword evidence="2" id="KW-0964">Secreted</keyword>
<dbReference type="InterPro" id="IPR011635">
    <property type="entry name" value="CARDB"/>
</dbReference>
<dbReference type="Gene3D" id="2.60.40.10">
    <property type="entry name" value="Immunoglobulins"/>
    <property type="match status" value="12"/>
</dbReference>
<dbReference type="SUPFAM" id="SSF52743">
    <property type="entry name" value="Subtilisin-like"/>
    <property type="match status" value="1"/>
</dbReference>
<dbReference type="Pfam" id="PF13205">
    <property type="entry name" value="Big_5"/>
    <property type="match status" value="1"/>
</dbReference>
<evidence type="ECO:0000256" key="2">
    <source>
        <dbReference type="ARBA" id="ARBA00022525"/>
    </source>
</evidence>
<feature type="domain" description="Dystroglycan-type cadherin-like" evidence="13">
    <location>
        <begin position="5638"/>
        <end position="5735"/>
    </location>
</feature>
<evidence type="ECO:0000259" key="13">
    <source>
        <dbReference type="SMART" id="SM00736"/>
    </source>
</evidence>
<dbReference type="GO" id="GO:0016020">
    <property type="term" value="C:membrane"/>
    <property type="evidence" value="ECO:0007669"/>
    <property type="project" value="InterPro"/>
</dbReference>
<dbReference type="InterPro" id="IPR018511">
    <property type="entry name" value="Hemolysin-typ_Ca-bd_CS"/>
</dbReference>
<dbReference type="PROSITE" id="PS51892">
    <property type="entry name" value="SUBTILASE"/>
    <property type="match status" value="1"/>
</dbReference>
<feature type="domain" description="Calx-beta" evidence="12">
    <location>
        <begin position="1965"/>
        <end position="2063"/>
    </location>
</feature>
<dbReference type="GO" id="GO:0005509">
    <property type="term" value="F:calcium ion binding"/>
    <property type="evidence" value="ECO:0007669"/>
    <property type="project" value="InterPro"/>
</dbReference>
<dbReference type="GO" id="GO:0007154">
    <property type="term" value="P:cell communication"/>
    <property type="evidence" value="ECO:0007669"/>
    <property type="project" value="InterPro"/>
</dbReference>
<keyword evidence="9" id="KW-0406">Ion transport</keyword>
<dbReference type="Gene3D" id="2.60.40.2030">
    <property type="match status" value="6"/>
</dbReference>
<dbReference type="PRINTS" id="PR00313">
    <property type="entry name" value="CABNDNGRPT"/>
</dbReference>
<protein>
    <submittedName>
        <fullName evidence="14">Thermophilic serine proteinase</fullName>
    </submittedName>
</protein>
<dbReference type="InterPro" id="IPR015500">
    <property type="entry name" value="Peptidase_S8_subtilisin-rel"/>
</dbReference>
<dbReference type="InterPro" id="IPR014755">
    <property type="entry name" value="Cu-Rt/internalin_Ig-like"/>
</dbReference>
<dbReference type="EMBL" id="BHVP01000045">
    <property type="protein sequence ID" value="GCA75727.1"/>
    <property type="molecule type" value="Genomic_DNA"/>
</dbReference>
<feature type="region of interest" description="Disordered" evidence="11">
    <location>
        <begin position="5754"/>
        <end position="5784"/>
    </location>
</feature>
<feature type="domain" description="Calx-beta" evidence="12">
    <location>
        <begin position="1619"/>
        <end position="1719"/>
    </location>
</feature>
<evidence type="ECO:0000256" key="5">
    <source>
        <dbReference type="ARBA" id="ARBA00022737"/>
    </source>
</evidence>
<evidence type="ECO:0000256" key="3">
    <source>
        <dbReference type="ARBA" id="ARBA00022670"/>
    </source>
</evidence>
<dbReference type="InterPro" id="IPR011050">
    <property type="entry name" value="Pectin_lyase_fold/virulence"/>
</dbReference>
<dbReference type="Proteomes" id="UP000324917">
    <property type="component" value="Unassembled WGS sequence"/>
</dbReference>
<feature type="active site" description="Charge relay system" evidence="10">
    <location>
        <position position="4885"/>
    </location>
</feature>
<feature type="domain" description="Calx-beta" evidence="12">
    <location>
        <begin position="4684"/>
        <end position="4808"/>
    </location>
</feature>
<dbReference type="Pfam" id="PF17963">
    <property type="entry name" value="Big_9"/>
    <property type="match status" value="1"/>
</dbReference>
<dbReference type="SMART" id="SM00710">
    <property type="entry name" value="PbH1"/>
    <property type="match status" value="12"/>
</dbReference>
<dbReference type="InterPro" id="IPR003644">
    <property type="entry name" value="Calx_beta"/>
</dbReference>
<keyword evidence="6 10" id="KW-0378">Hydrolase</keyword>
<evidence type="ECO:0000256" key="8">
    <source>
        <dbReference type="ARBA" id="ARBA00022837"/>
    </source>
</evidence>
<dbReference type="Gene3D" id="2.60.40.1220">
    <property type="match status" value="2"/>
</dbReference>
<dbReference type="Pfam" id="PF17210">
    <property type="entry name" value="SdrD_B"/>
    <property type="match status" value="1"/>
</dbReference>
<comment type="caution">
    <text evidence="14">The sequence shown here is derived from an EMBL/GenBank/DDBJ whole genome shotgun (WGS) entry which is preliminary data.</text>
</comment>
<evidence type="ECO:0000259" key="12">
    <source>
        <dbReference type="SMART" id="SM00237"/>
    </source>
</evidence>
<gene>
    <name evidence="14" type="ORF">MiTe_02563</name>
</gene>
<evidence type="ECO:0000256" key="10">
    <source>
        <dbReference type="PROSITE-ProRule" id="PRU01240"/>
    </source>
</evidence>
<dbReference type="SUPFAM" id="SSF141072">
    <property type="entry name" value="CalX-like"/>
    <property type="match status" value="9"/>
</dbReference>
<feature type="region of interest" description="Disordered" evidence="11">
    <location>
        <begin position="3158"/>
        <end position="3215"/>
    </location>
</feature>
<keyword evidence="8" id="KW-0106">Calcium</keyword>
<dbReference type="PROSITE" id="PS00330">
    <property type="entry name" value="HEMOLYSIN_CALCIUM"/>
    <property type="match status" value="3"/>
</dbReference>
<dbReference type="Gene3D" id="3.40.50.200">
    <property type="entry name" value="Peptidase S8/S53 domain"/>
    <property type="match status" value="1"/>
</dbReference>
<dbReference type="FunFam" id="2.60.40.2030:FF:000017">
    <property type="entry name" value="Adhesion G protein-coupled receptor V1"/>
    <property type="match status" value="1"/>
</dbReference>
<proteinExistence type="inferred from homology"/>
<organism evidence="14 15">
    <name type="scientific">Microcystis aeruginosa NIES-2520</name>
    <dbReference type="NCBI Taxonomy" id="2303982"/>
    <lineage>
        <taxon>Bacteria</taxon>
        <taxon>Bacillati</taxon>
        <taxon>Cyanobacteriota</taxon>
        <taxon>Cyanophyceae</taxon>
        <taxon>Oscillatoriophycideae</taxon>
        <taxon>Chroococcales</taxon>
        <taxon>Microcystaceae</taxon>
        <taxon>Microcystis</taxon>
    </lineage>
</organism>
<name>A0A5A5RRE2_MICAE</name>
<dbReference type="GO" id="GO:0098703">
    <property type="term" value="P:calcium ion import across plasma membrane"/>
    <property type="evidence" value="ECO:0007669"/>
    <property type="project" value="TreeGrafter"/>
</dbReference>
<dbReference type="SUPFAM" id="SSF49478">
    <property type="entry name" value="Cna protein B-type domain"/>
    <property type="match status" value="1"/>
</dbReference>
<dbReference type="GO" id="GO:0005432">
    <property type="term" value="F:calcium:sodium antiporter activity"/>
    <property type="evidence" value="ECO:0007669"/>
    <property type="project" value="TreeGrafter"/>
</dbReference>
<dbReference type="NCBIfam" id="TIGR03804">
    <property type="entry name" value="para_beta_helix"/>
    <property type="match status" value="1"/>
</dbReference>
<dbReference type="GO" id="GO:0004252">
    <property type="term" value="F:serine-type endopeptidase activity"/>
    <property type="evidence" value="ECO:0007669"/>
    <property type="project" value="UniProtKB-UniRule"/>
</dbReference>
<dbReference type="InterPro" id="IPR006626">
    <property type="entry name" value="PbH1"/>
</dbReference>
<dbReference type="PANTHER" id="PTHR11878:SF65">
    <property type="entry name" value="NA_CA-EXCHANGE PROTEIN, ISOFORM G"/>
    <property type="match status" value="1"/>
</dbReference>